<sequence>MLSKVYGEPGGTKEQNAIKSKRIKLIEHCALIFHKYLNPEETKHRTVKIWVNGEQVKHWNPFYPELSEQVLAEKLTSLPILCEDGSTHLATVKAWILPHAKDMTDEQKKYAKISNRGQGFYIHREGRIIHYGGYLGLWRADDPHWSLFRVEFDFDHNLDEAFRVDVKKSRILLDPALEDALKELLSTSYKEAERRYRRKQSVEVSSGVTHTDSNKTISETKNISKITTESVDVNAGTAVISNNRGNGIKILTPVESNVSPDSLHVKPVEGLPSGALWEPCLTSASDSNYSTGVHLNKQHDFYAKVYSQSNSGVSIEGLDLLLWALAAAEHKNTDKELAIIWEDIRDEVSSNLKKLLRSIELPTSHG</sequence>
<protein>
    <submittedName>
        <fullName evidence="1">Uncharacterized protein</fullName>
    </submittedName>
</protein>
<dbReference type="EMBL" id="CAAJGR010000083">
    <property type="protein sequence ID" value="VHO03581.1"/>
    <property type="molecule type" value="Genomic_DNA"/>
</dbReference>
<gene>
    <name evidence="1" type="ORF">BAL341_1505</name>
</gene>
<name>A0A486XM45_9GAMM</name>
<organism evidence="1">
    <name type="scientific">Rheinheimera sp. BAL341</name>
    <dbReference type="NCBI Taxonomy" id="1708203"/>
    <lineage>
        <taxon>Bacteria</taxon>
        <taxon>Pseudomonadati</taxon>
        <taxon>Pseudomonadota</taxon>
        <taxon>Gammaproteobacteria</taxon>
        <taxon>Chromatiales</taxon>
        <taxon>Chromatiaceae</taxon>
        <taxon>Rheinheimera</taxon>
    </lineage>
</organism>
<dbReference type="AlphaFoldDB" id="A0A486XM45"/>
<proteinExistence type="predicted"/>
<reference evidence="1" key="1">
    <citation type="submission" date="2019-04" db="EMBL/GenBank/DDBJ databases">
        <authorList>
            <person name="Brambilla D."/>
        </authorList>
    </citation>
    <scope>NUCLEOTIDE SEQUENCE</scope>
    <source>
        <strain evidence="1">BAL1</strain>
    </source>
</reference>
<accession>A0A486XM45</accession>
<evidence type="ECO:0000313" key="1">
    <source>
        <dbReference type="EMBL" id="VHO03581.1"/>
    </source>
</evidence>